<dbReference type="EMBL" id="CM000761">
    <property type="protein sequence ID" value="KXG34866.1"/>
    <property type="molecule type" value="Genomic_DNA"/>
</dbReference>
<accession>A0A1B6QAC4</accession>
<evidence type="ECO:0000313" key="2">
    <source>
        <dbReference type="EMBL" id="KXG34866.1"/>
    </source>
</evidence>
<dbReference type="ExpressionAtlas" id="A0A1B6QAC4">
    <property type="expression patterns" value="baseline and differential"/>
</dbReference>
<dbReference type="Gramene" id="KXG34866">
    <property type="protein sequence ID" value="KXG34866"/>
    <property type="gene ID" value="SORBI_3002G101900"/>
</dbReference>
<keyword evidence="3" id="KW-1185">Reference proteome</keyword>
<dbReference type="Proteomes" id="UP000000768">
    <property type="component" value="Chromosome 2"/>
</dbReference>
<name>A0A1B6QAC4_SORBI</name>
<sequence length="238" mass="26421">MVKKIGVVIFNDEYFSHEGLAALKWASNLDAEAQLGFILLVREVVEQSQPAVDGKSDAKKGNTSVKRDTQSDAKEENTLVKNKEKVDGKLDDTGSNGDVQSVVAMPQSEQIETTDYKVDELLDSVRELAKNNESKKAWIDTFERYVDVFRAQKKLVKSYRGSNIHKILEESIKVLQLDTLVLGQEAIGLTRTRNIEVQLKSQCSVILASIDDPKPMNTTIEISGAEPAVRGCPEQDQP</sequence>
<reference evidence="2 3" key="1">
    <citation type="journal article" date="2009" name="Nature">
        <title>The Sorghum bicolor genome and the diversification of grasses.</title>
        <authorList>
            <person name="Paterson A.H."/>
            <person name="Bowers J.E."/>
            <person name="Bruggmann R."/>
            <person name="Dubchak I."/>
            <person name="Grimwood J."/>
            <person name="Gundlach H."/>
            <person name="Haberer G."/>
            <person name="Hellsten U."/>
            <person name="Mitros T."/>
            <person name="Poliakov A."/>
            <person name="Schmutz J."/>
            <person name="Spannagl M."/>
            <person name="Tang H."/>
            <person name="Wang X."/>
            <person name="Wicker T."/>
            <person name="Bharti A.K."/>
            <person name="Chapman J."/>
            <person name="Feltus F.A."/>
            <person name="Gowik U."/>
            <person name="Grigoriev I.V."/>
            <person name="Lyons E."/>
            <person name="Maher C.A."/>
            <person name="Martis M."/>
            <person name="Narechania A."/>
            <person name="Otillar R.P."/>
            <person name="Penning B.W."/>
            <person name="Salamov A.A."/>
            <person name="Wang Y."/>
            <person name="Zhang L."/>
            <person name="Carpita N.C."/>
            <person name="Freeling M."/>
            <person name="Gingle A.R."/>
            <person name="Hash C.T."/>
            <person name="Keller B."/>
            <person name="Klein P."/>
            <person name="Kresovich S."/>
            <person name="McCann M.C."/>
            <person name="Ming R."/>
            <person name="Peterson D.G."/>
            <person name="Mehboob-ur-Rahman"/>
            <person name="Ware D."/>
            <person name="Westhoff P."/>
            <person name="Mayer K.F."/>
            <person name="Messing J."/>
            <person name="Rokhsar D.S."/>
        </authorList>
    </citation>
    <scope>NUCLEOTIDE SEQUENCE [LARGE SCALE GENOMIC DNA]</scope>
    <source>
        <strain evidence="3">cv. BTx623</strain>
    </source>
</reference>
<dbReference type="InParanoid" id="A0A1B6QAC4"/>
<reference evidence="3" key="2">
    <citation type="journal article" date="2018" name="Plant J.">
        <title>The Sorghum bicolor reference genome: improved assembly, gene annotations, a transcriptome atlas, and signatures of genome organization.</title>
        <authorList>
            <person name="McCormick R.F."/>
            <person name="Truong S.K."/>
            <person name="Sreedasyam A."/>
            <person name="Jenkins J."/>
            <person name="Shu S."/>
            <person name="Sims D."/>
            <person name="Kennedy M."/>
            <person name="Amirebrahimi M."/>
            <person name="Weers B.D."/>
            <person name="McKinley B."/>
            <person name="Mattison A."/>
            <person name="Morishige D.T."/>
            <person name="Grimwood J."/>
            <person name="Schmutz J."/>
            <person name="Mullet J.E."/>
        </authorList>
    </citation>
    <scope>NUCLEOTIDE SEQUENCE [LARGE SCALE GENOMIC DNA]</scope>
    <source>
        <strain evidence="3">cv. BTx623</strain>
    </source>
</reference>
<organism evidence="2 3">
    <name type="scientific">Sorghum bicolor</name>
    <name type="common">Sorghum</name>
    <name type="synonym">Sorghum vulgare</name>
    <dbReference type="NCBI Taxonomy" id="4558"/>
    <lineage>
        <taxon>Eukaryota</taxon>
        <taxon>Viridiplantae</taxon>
        <taxon>Streptophyta</taxon>
        <taxon>Embryophyta</taxon>
        <taxon>Tracheophyta</taxon>
        <taxon>Spermatophyta</taxon>
        <taxon>Magnoliopsida</taxon>
        <taxon>Liliopsida</taxon>
        <taxon>Poales</taxon>
        <taxon>Poaceae</taxon>
        <taxon>PACMAD clade</taxon>
        <taxon>Panicoideae</taxon>
        <taxon>Andropogonodae</taxon>
        <taxon>Andropogoneae</taxon>
        <taxon>Sorghinae</taxon>
        <taxon>Sorghum</taxon>
    </lineage>
</organism>
<evidence type="ECO:0000313" key="3">
    <source>
        <dbReference type="Proteomes" id="UP000000768"/>
    </source>
</evidence>
<dbReference type="AlphaFoldDB" id="A0A1B6QAC4"/>
<proteinExistence type="predicted"/>
<evidence type="ECO:0000256" key="1">
    <source>
        <dbReference type="SAM" id="MobiDB-lite"/>
    </source>
</evidence>
<feature type="region of interest" description="Disordered" evidence="1">
    <location>
        <begin position="50"/>
        <end position="99"/>
    </location>
</feature>
<gene>
    <name evidence="2" type="ORF">SORBI_3002G101900</name>
</gene>
<protein>
    <submittedName>
        <fullName evidence="2">Uncharacterized protein</fullName>
    </submittedName>
</protein>
<feature type="compositionally biased region" description="Basic and acidic residues" evidence="1">
    <location>
        <begin position="54"/>
        <end position="92"/>
    </location>
</feature>